<evidence type="ECO:0000313" key="2">
    <source>
        <dbReference type="EMBL" id="PJZ63309.1"/>
    </source>
</evidence>
<evidence type="ECO:0000313" key="3">
    <source>
        <dbReference type="Proteomes" id="UP000232149"/>
    </source>
</evidence>
<name>A0A2M9YIQ1_9LEPT</name>
<dbReference type="AlphaFoldDB" id="A0A2M9YIQ1"/>
<evidence type="ECO:0000313" key="1">
    <source>
        <dbReference type="EMBL" id="PJZ51422.1"/>
    </source>
</evidence>
<proteinExistence type="predicted"/>
<protein>
    <submittedName>
        <fullName evidence="1">Uncharacterized protein</fullName>
    </submittedName>
</protein>
<sequence>MLLLPLGKNLKVGRIRRSEKQPFSRKRPEKRGVPAFLRNTKKLRFRVKSGDLELAEKIRFFRFFLECYFFKKRNPSWKVKNRIPIL</sequence>
<organism evidence="1 4">
    <name type="scientific">Leptospira adleri</name>
    <dbReference type="NCBI Taxonomy" id="2023186"/>
    <lineage>
        <taxon>Bacteria</taxon>
        <taxon>Pseudomonadati</taxon>
        <taxon>Spirochaetota</taxon>
        <taxon>Spirochaetia</taxon>
        <taxon>Leptospirales</taxon>
        <taxon>Leptospiraceae</taxon>
        <taxon>Leptospira</taxon>
    </lineage>
</organism>
<accession>A0A2M9YIQ1</accession>
<comment type="caution">
    <text evidence="1">The sequence shown here is derived from an EMBL/GenBank/DDBJ whole genome shotgun (WGS) entry which is preliminary data.</text>
</comment>
<gene>
    <name evidence="2" type="ORF">CH376_03460</name>
    <name evidence="1" type="ORF">CH380_20375</name>
</gene>
<dbReference type="EMBL" id="NPDV01000025">
    <property type="protein sequence ID" value="PJZ51422.1"/>
    <property type="molecule type" value="Genomic_DNA"/>
</dbReference>
<keyword evidence="3" id="KW-1185">Reference proteome</keyword>
<dbReference type="Proteomes" id="UP000232188">
    <property type="component" value="Unassembled WGS sequence"/>
</dbReference>
<dbReference type="Proteomes" id="UP000232149">
    <property type="component" value="Unassembled WGS sequence"/>
</dbReference>
<dbReference type="EMBL" id="NPDU01000006">
    <property type="protein sequence ID" value="PJZ63309.1"/>
    <property type="molecule type" value="Genomic_DNA"/>
</dbReference>
<evidence type="ECO:0000313" key="4">
    <source>
        <dbReference type="Proteomes" id="UP000232188"/>
    </source>
</evidence>
<reference evidence="3 4" key="1">
    <citation type="submission" date="2017-07" db="EMBL/GenBank/DDBJ databases">
        <title>Leptospira spp. isolated from tropical soils.</title>
        <authorList>
            <person name="Thibeaux R."/>
            <person name="Iraola G."/>
            <person name="Ferres I."/>
            <person name="Bierque E."/>
            <person name="Girault D."/>
            <person name="Soupe-Gilbert M.-E."/>
            <person name="Picardeau M."/>
            <person name="Goarant C."/>
        </authorList>
    </citation>
    <scope>NUCLEOTIDE SEQUENCE [LARGE SCALE GENOMIC DNA]</scope>
    <source>
        <strain evidence="1 4">FH2-B-C1</strain>
        <strain evidence="2 3">FH2-B-D1</strain>
    </source>
</reference>